<evidence type="ECO:0000256" key="11">
    <source>
        <dbReference type="RuleBase" id="RU362031"/>
    </source>
</evidence>
<evidence type="ECO:0000256" key="7">
    <source>
        <dbReference type="ARBA" id="ARBA00022833"/>
    </source>
</evidence>
<dbReference type="GO" id="GO:0004222">
    <property type="term" value="F:metalloendopeptidase activity"/>
    <property type="evidence" value="ECO:0007669"/>
    <property type="project" value="InterPro"/>
</dbReference>
<evidence type="ECO:0000256" key="1">
    <source>
        <dbReference type="ARBA" id="ARBA00001947"/>
    </source>
</evidence>
<dbReference type="OrthoDB" id="9782003at2"/>
<keyword evidence="4" id="KW-0645">Protease</keyword>
<proteinExistence type="inferred from homology"/>
<evidence type="ECO:0000259" key="12">
    <source>
        <dbReference type="SMART" id="SM00228"/>
    </source>
</evidence>
<keyword evidence="5 11" id="KW-0812">Transmembrane</keyword>
<comment type="subcellular location">
    <subcellularLocation>
        <location evidence="2">Membrane</location>
        <topology evidence="2">Multi-pass membrane protein</topology>
    </subcellularLocation>
</comment>
<organism evidence="13 14">
    <name type="scientific">Crocosphaera watsonii WH 8501</name>
    <dbReference type="NCBI Taxonomy" id="165597"/>
    <lineage>
        <taxon>Bacteria</taxon>
        <taxon>Bacillati</taxon>
        <taxon>Cyanobacteriota</taxon>
        <taxon>Cyanophyceae</taxon>
        <taxon>Oscillatoriophycideae</taxon>
        <taxon>Chroococcales</taxon>
        <taxon>Aphanothecaceae</taxon>
        <taxon>Crocosphaera</taxon>
    </lineage>
</organism>
<accession>Q4C662</accession>
<evidence type="ECO:0000313" key="14">
    <source>
        <dbReference type="Proteomes" id="UP000003922"/>
    </source>
</evidence>
<comment type="cofactor">
    <cofactor evidence="1 11">
        <name>Zn(2+)</name>
        <dbReference type="ChEBI" id="CHEBI:29105"/>
    </cofactor>
</comment>
<dbReference type="Pfam" id="PF17820">
    <property type="entry name" value="PDZ_6"/>
    <property type="match status" value="1"/>
</dbReference>
<keyword evidence="14" id="KW-1185">Reference proteome</keyword>
<dbReference type="Pfam" id="PF02163">
    <property type="entry name" value="Peptidase_M50"/>
    <property type="match status" value="1"/>
</dbReference>
<comment type="similarity">
    <text evidence="3 11">Belongs to the peptidase M50B family.</text>
</comment>
<dbReference type="SMART" id="SM00228">
    <property type="entry name" value="PDZ"/>
    <property type="match status" value="1"/>
</dbReference>
<protein>
    <recommendedName>
        <fullName evidence="11">Zinc metalloprotease</fullName>
        <ecNumber evidence="11">3.4.24.-</ecNumber>
    </recommendedName>
</protein>
<dbReference type="EMBL" id="AADV02000004">
    <property type="protein sequence ID" value="EAM51561.1"/>
    <property type="molecule type" value="Genomic_DNA"/>
</dbReference>
<evidence type="ECO:0000256" key="6">
    <source>
        <dbReference type="ARBA" id="ARBA00022801"/>
    </source>
</evidence>
<dbReference type="EC" id="3.4.24.-" evidence="11"/>
<dbReference type="GO" id="GO:0016020">
    <property type="term" value="C:membrane"/>
    <property type="evidence" value="ECO:0007669"/>
    <property type="project" value="UniProtKB-SubCell"/>
</dbReference>
<keyword evidence="9 11" id="KW-0482">Metalloprotease</keyword>
<keyword evidence="6 11" id="KW-0378">Hydrolase</keyword>
<reference evidence="13" key="2">
    <citation type="submission" date="2005-06" db="EMBL/GenBank/DDBJ databases">
        <title>Sequencing of the draft genome and assembly of Crocosphaera watsonii WH 8501.</title>
        <authorList>
            <consortium name="US DOE Joint Genome Institute (JGI-PGF)"/>
            <person name="Copeland A."/>
            <person name="Lucas S."/>
            <person name="Lapidus A."/>
            <person name="Barry K."/>
            <person name="Detter C."/>
            <person name="Glavina T."/>
            <person name="Hammon N."/>
            <person name="Israni S."/>
            <person name="Pitluck S."/>
            <person name="Richardson P."/>
        </authorList>
    </citation>
    <scope>NUCLEOTIDE SEQUENCE [LARGE SCALE GENOMIC DNA]</scope>
    <source>
        <strain evidence="13">WH 8501</strain>
    </source>
</reference>
<feature type="domain" description="PDZ" evidence="12">
    <location>
        <begin position="117"/>
        <end position="188"/>
    </location>
</feature>
<reference evidence="13" key="3">
    <citation type="submission" date="2016-12" db="EMBL/GenBank/DDBJ databases">
        <title>Annotation of the draft genome assembly of Crocosphaera watsonii WH 8501.</title>
        <authorList>
            <consortium name="US DOE Joint Genome Institute (JGI-ORNL)"/>
            <person name="Larimer F."/>
            <person name="Land M."/>
        </authorList>
    </citation>
    <scope>NUCLEOTIDE SEQUENCE</scope>
    <source>
        <strain evidence="13">WH 8501</strain>
    </source>
</reference>
<dbReference type="InterPro" id="IPR008915">
    <property type="entry name" value="Peptidase_M50"/>
</dbReference>
<evidence type="ECO:0000256" key="8">
    <source>
        <dbReference type="ARBA" id="ARBA00022989"/>
    </source>
</evidence>
<evidence type="ECO:0000256" key="9">
    <source>
        <dbReference type="ARBA" id="ARBA00023049"/>
    </source>
</evidence>
<keyword evidence="10 11" id="KW-0472">Membrane</keyword>
<dbReference type="PANTHER" id="PTHR42837:SF2">
    <property type="entry name" value="MEMBRANE METALLOPROTEASE ARASP2, CHLOROPLASTIC-RELATED"/>
    <property type="match status" value="1"/>
</dbReference>
<reference evidence="13" key="1">
    <citation type="submission" date="2004-02" db="EMBL/GenBank/DDBJ databases">
        <authorList>
            <consortium name="DOE Joint Genome Institute"/>
        </authorList>
    </citation>
    <scope>NUCLEOTIDE SEQUENCE [LARGE SCALE GENOMIC DNA]</scope>
    <source>
        <strain evidence="13">WH 8501</strain>
    </source>
</reference>
<dbReference type="NCBIfam" id="TIGR00054">
    <property type="entry name" value="RIP metalloprotease RseP"/>
    <property type="match status" value="2"/>
</dbReference>
<keyword evidence="7 11" id="KW-0862">Zinc</keyword>
<dbReference type="CDD" id="cd06163">
    <property type="entry name" value="S2P-M50_PDZ_RseP-like"/>
    <property type="match status" value="1"/>
</dbReference>
<dbReference type="GO" id="GO:0006508">
    <property type="term" value="P:proteolysis"/>
    <property type="evidence" value="ECO:0007669"/>
    <property type="project" value="UniProtKB-KW"/>
</dbReference>
<dbReference type="PANTHER" id="PTHR42837">
    <property type="entry name" value="REGULATOR OF SIGMA-E PROTEASE RSEP"/>
    <property type="match status" value="1"/>
</dbReference>
<evidence type="ECO:0000256" key="2">
    <source>
        <dbReference type="ARBA" id="ARBA00004141"/>
    </source>
</evidence>
<name>Q4C662_CROWT</name>
<dbReference type="InterPro" id="IPR041489">
    <property type="entry name" value="PDZ_6"/>
</dbReference>
<dbReference type="AlphaFoldDB" id="Q4C662"/>
<keyword evidence="11" id="KW-0479">Metal-binding</keyword>
<evidence type="ECO:0000313" key="13">
    <source>
        <dbReference type="EMBL" id="EAM51561.1"/>
    </source>
</evidence>
<evidence type="ECO:0000256" key="3">
    <source>
        <dbReference type="ARBA" id="ARBA00007931"/>
    </source>
</evidence>
<dbReference type="SUPFAM" id="SSF50156">
    <property type="entry name" value="PDZ domain-like"/>
    <property type="match status" value="1"/>
</dbReference>
<dbReference type="KEGG" id="cwa:CwatDRAFT_4705"/>
<gene>
    <name evidence="13" type="ORF">CwatDRAFT_4705</name>
</gene>
<dbReference type="InterPro" id="IPR036034">
    <property type="entry name" value="PDZ_sf"/>
</dbReference>
<comment type="caution">
    <text evidence="13">The sequence shown here is derived from an EMBL/GenBank/DDBJ whole genome shotgun (WGS) entry which is preliminary data.</text>
</comment>
<evidence type="ECO:0000256" key="5">
    <source>
        <dbReference type="ARBA" id="ARBA00022692"/>
    </source>
</evidence>
<keyword evidence="8 11" id="KW-1133">Transmembrane helix</keyword>
<feature type="transmembrane region" description="Helical" evidence="11">
    <location>
        <begin position="94"/>
        <end position="112"/>
    </location>
</feature>
<dbReference type="GO" id="GO:0046872">
    <property type="term" value="F:metal ion binding"/>
    <property type="evidence" value="ECO:0007669"/>
    <property type="project" value="UniProtKB-KW"/>
</dbReference>
<dbReference type="InterPro" id="IPR004387">
    <property type="entry name" value="Pept_M50_Zn"/>
</dbReference>
<evidence type="ECO:0000256" key="4">
    <source>
        <dbReference type="ARBA" id="ARBA00022670"/>
    </source>
</evidence>
<sequence>MSVLAAISVLVILIFVHELGHFSAARLQGIHVTRFSIGFGPVLARYEGKETEYTLCAIPLGGFVLCAIPDDDPESDIAPDDPDLLRNRPIFDRAIVISAGVIANLIFAYFLLVGQTATVGVQDLQPGLMIPQVDENSAAMVAGMKSGDIVLSVDNQSLGSFPEATTVFIDKVKNAAEQPLELEVKREEQIVNLTVIPQSNEQGEGKIGVGLLPNVRLNRAQNFLQAFSYGAEAYQNVTVLTLQGFWQLISNFQENAQQVAGPVKIVEYGASIAQNNAGNLFQFGALISINLAVINTLPLPALDGGQLVFLIIEGLFGKPLPLKLQEGIMQTGLVLLLSLAIFIIIRDTVNLAVVQELIQQIGL</sequence>
<feature type="transmembrane region" description="Helical" evidence="11">
    <location>
        <begin position="327"/>
        <end position="345"/>
    </location>
</feature>
<dbReference type="Gene3D" id="2.30.42.10">
    <property type="match status" value="1"/>
</dbReference>
<dbReference type="RefSeq" id="WP_007304709.1">
    <property type="nucleotide sequence ID" value="NZ_AADV02000004.1"/>
</dbReference>
<dbReference type="Proteomes" id="UP000003922">
    <property type="component" value="Unassembled WGS sequence"/>
</dbReference>
<evidence type="ECO:0000256" key="10">
    <source>
        <dbReference type="ARBA" id="ARBA00023136"/>
    </source>
</evidence>
<dbReference type="InterPro" id="IPR001478">
    <property type="entry name" value="PDZ"/>
</dbReference>